<gene>
    <name evidence="1" type="ORF">SAMN04488021_13013</name>
</gene>
<keyword evidence="2" id="KW-1185">Reference proteome</keyword>
<organism evidence="1 2">
    <name type="scientific">Paracoccus aminovorans</name>
    <dbReference type="NCBI Taxonomy" id="34004"/>
    <lineage>
        <taxon>Bacteria</taxon>
        <taxon>Pseudomonadati</taxon>
        <taxon>Pseudomonadota</taxon>
        <taxon>Alphaproteobacteria</taxon>
        <taxon>Rhodobacterales</taxon>
        <taxon>Paracoccaceae</taxon>
        <taxon>Paracoccus</taxon>
    </lineage>
</organism>
<name>A0A1I3CDY0_9RHOB</name>
<evidence type="ECO:0000313" key="1">
    <source>
        <dbReference type="EMBL" id="SFH72439.1"/>
    </source>
</evidence>
<dbReference type="Gene3D" id="1.10.1660.10">
    <property type="match status" value="1"/>
</dbReference>
<sequence>MTQRHYTLVEALARVEDLTPEQLHRYIRAGVVVPVQSEHGPLFRELDLARLSLVVDLAEGYHLDEEALALVLSLVDQLHGLRGDMRAMLDAVAREPVETRVRLKAAIREVRVVVRD</sequence>
<protein>
    <submittedName>
        <fullName evidence="1">Chaperone modulatory protein CbpM</fullName>
    </submittedName>
</protein>
<accession>A0A1I3CDY0</accession>
<dbReference type="AlphaFoldDB" id="A0A1I3CDY0"/>
<proteinExistence type="predicted"/>
<dbReference type="Proteomes" id="UP000183635">
    <property type="component" value="Unassembled WGS sequence"/>
</dbReference>
<evidence type="ECO:0000313" key="2">
    <source>
        <dbReference type="Proteomes" id="UP000183635"/>
    </source>
</evidence>
<dbReference type="OrthoDB" id="9800876at2"/>
<dbReference type="EMBL" id="FOPU01000030">
    <property type="protein sequence ID" value="SFH72439.1"/>
    <property type="molecule type" value="Genomic_DNA"/>
</dbReference>
<dbReference type="STRING" id="34004.SAMN04488021_13013"/>
<reference evidence="1 2" key="1">
    <citation type="submission" date="2016-10" db="EMBL/GenBank/DDBJ databases">
        <authorList>
            <person name="de Groot N.N."/>
        </authorList>
    </citation>
    <scope>NUCLEOTIDE SEQUENCE [LARGE SCALE GENOMIC DNA]</scope>
    <source>
        <strain evidence="1 2">DSM 8537</strain>
    </source>
</reference>
<dbReference type="RefSeq" id="WP_074969363.1">
    <property type="nucleotide sequence ID" value="NZ_CBCRYP010000028.1"/>
</dbReference>